<dbReference type="Proteomes" id="UP000053259">
    <property type="component" value="Unassembled WGS sequence"/>
</dbReference>
<dbReference type="RefSeq" id="XP_016217381.1">
    <property type="nucleotide sequence ID" value="XM_016354369.1"/>
</dbReference>
<dbReference type="AlphaFoldDB" id="A0A0D1Z3K7"/>
<evidence type="ECO:0000313" key="2">
    <source>
        <dbReference type="EMBL" id="KIW07512.1"/>
    </source>
</evidence>
<keyword evidence="3" id="KW-1185">Reference proteome</keyword>
<dbReference type="OrthoDB" id="5424021at2759"/>
<dbReference type="GeneID" id="27309450"/>
<accession>A0A0D1Z3K7</accession>
<gene>
    <name evidence="2" type="ORF">PV09_01477</name>
</gene>
<feature type="compositionally biased region" description="Polar residues" evidence="1">
    <location>
        <begin position="121"/>
        <end position="130"/>
    </location>
</feature>
<sequence length="172" mass="19023">MQIQPRINTCITARSMSPTNIPSIWTQMGYIPPRGSCHHGKTILHSGCPCQRFMAHPLKMASSFQCDGCGHHACFHDMENPKDDAVFKRLQDAEREIRQIQDGLGVRKRPKTAIEDGNSGQGITSASSCISVGGSGSRRATKKATGTRSTRQQNRTQLELDELERVLELSDE</sequence>
<proteinExistence type="predicted"/>
<dbReference type="InParanoid" id="A0A0D1Z3K7"/>
<feature type="region of interest" description="Disordered" evidence="1">
    <location>
        <begin position="108"/>
        <end position="156"/>
    </location>
</feature>
<dbReference type="VEuPathDB" id="FungiDB:PV09_01477"/>
<dbReference type="HOGENOM" id="CLU_132816_0_0_1"/>
<organism evidence="2 3">
    <name type="scientific">Verruconis gallopava</name>
    <dbReference type="NCBI Taxonomy" id="253628"/>
    <lineage>
        <taxon>Eukaryota</taxon>
        <taxon>Fungi</taxon>
        <taxon>Dikarya</taxon>
        <taxon>Ascomycota</taxon>
        <taxon>Pezizomycotina</taxon>
        <taxon>Dothideomycetes</taxon>
        <taxon>Pleosporomycetidae</taxon>
        <taxon>Venturiales</taxon>
        <taxon>Sympoventuriaceae</taxon>
        <taxon>Verruconis</taxon>
    </lineage>
</organism>
<evidence type="ECO:0000313" key="3">
    <source>
        <dbReference type="Proteomes" id="UP000053259"/>
    </source>
</evidence>
<dbReference type="EMBL" id="KN847532">
    <property type="protein sequence ID" value="KIW07512.1"/>
    <property type="molecule type" value="Genomic_DNA"/>
</dbReference>
<evidence type="ECO:0000256" key="1">
    <source>
        <dbReference type="SAM" id="MobiDB-lite"/>
    </source>
</evidence>
<reference evidence="2 3" key="1">
    <citation type="submission" date="2015-01" db="EMBL/GenBank/DDBJ databases">
        <title>The Genome Sequence of Ochroconis gallopava CBS43764.</title>
        <authorList>
            <consortium name="The Broad Institute Genomics Platform"/>
            <person name="Cuomo C."/>
            <person name="de Hoog S."/>
            <person name="Gorbushina A."/>
            <person name="Stielow B."/>
            <person name="Teixiera M."/>
            <person name="Abouelleil A."/>
            <person name="Chapman S.B."/>
            <person name="Priest M."/>
            <person name="Young S.K."/>
            <person name="Wortman J."/>
            <person name="Nusbaum C."/>
            <person name="Birren B."/>
        </authorList>
    </citation>
    <scope>NUCLEOTIDE SEQUENCE [LARGE SCALE GENOMIC DNA]</scope>
    <source>
        <strain evidence="2 3">CBS 43764</strain>
    </source>
</reference>
<feature type="compositionally biased region" description="Polar residues" evidence="1">
    <location>
        <begin position="144"/>
        <end position="156"/>
    </location>
</feature>
<protein>
    <submittedName>
        <fullName evidence="2">Uncharacterized protein</fullName>
    </submittedName>
</protein>
<name>A0A0D1Z3K7_9PEZI</name>